<dbReference type="GO" id="GO:0009073">
    <property type="term" value="P:aromatic amino acid family biosynthetic process"/>
    <property type="evidence" value="ECO:0007669"/>
    <property type="project" value="UniProtKB-KW"/>
</dbReference>
<gene>
    <name evidence="5" type="primary">aroE</name>
    <name evidence="5" type="ORF">DCO56_14750</name>
</gene>
<dbReference type="Pfam" id="PF08501">
    <property type="entry name" value="Shikimate_dh_N"/>
    <property type="match status" value="1"/>
</dbReference>
<dbReference type="PANTHER" id="PTHR21089:SF1">
    <property type="entry name" value="BIFUNCTIONAL 3-DEHYDROQUINATE DEHYDRATASE_SHIKIMATE DEHYDROGENASE, CHLOROPLASTIC"/>
    <property type="match status" value="1"/>
</dbReference>
<dbReference type="InterPro" id="IPR046346">
    <property type="entry name" value="Aminoacid_DH-like_N_sf"/>
</dbReference>
<protein>
    <submittedName>
        <fullName evidence="5">Shikimate dehydrogenase</fullName>
        <ecNumber evidence="5">1.1.1.25</ecNumber>
    </submittedName>
</protein>
<evidence type="ECO:0000256" key="2">
    <source>
        <dbReference type="ARBA" id="ARBA00023002"/>
    </source>
</evidence>
<dbReference type="GO" id="GO:0009423">
    <property type="term" value="P:chorismate biosynthetic process"/>
    <property type="evidence" value="ECO:0007669"/>
    <property type="project" value="TreeGrafter"/>
</dbReference>
<comment type="pathway">
    <text evidence="1">Metabolic intermediate biosynthesis; chorismate biosynthesis; chorismate from D-erythrose 4-phosphate and phosphoenolpyruvate: step 4/7.</text>
</comment>
<dbReference type="SUPFAM" id="SSF53223">
    <property type="entry name" value="Aminoacid dehydrogenase-like, N-terminal domain"/>
    <property type="match status" value="1"/>
</dbReference>
<dbReference type="RefSeq" id="WP_108634563.1">
    <property type="nucleotide sequence ID" value="NZ_QCXX01000004.1"/>
</dbReference>
<proteinExistence type="predicted"/>
<organism evidence="5 6">
    <name type="scientific">Sphingobacterium athyrii</name>
    <dbReference type="NCBI Taxonomy" id="2152717"/>
    <lineage>
        <taxon>Bacteria</taxon>
        <taxon>Pseudomonadati</taxon>
        <taxon>Bacteroidota</taxon>
        <taxon>Sphingobacteriia</taxon>
        <taxon>Sphingobacteriales</taxon>
        <taxon>Sphingobacteriaceae</taxon>
        <taxon>Sphingobacterium</taxon>
    </lineage>
</organism>
<accession>A0A363NR60</accession>
<dbReference type="Gene3D" id="3.40.50.720">
    <property type="entry name" value="NAD(P)-binding Rossmann-like Domain"/>
    <property type="match status" value="1"/>
</dbReference>
<dbReference type="EMBL" id="QCXX01000004">
    <property type="protein sequence ID" value="PUV23200.1"/>
    <property type="molecule type" value="Genomic_DNA"/>
</dbReference>
<keyword evidence="3" id="KW-0057">Aromatic amino acid biosynthesis</keyword>
<dbReference type="PANTHER" id="PTHR21089">
    <property type="entry name" value="SHIKIMATE DEHYDROGENASE"/>
    <property type="match status" value="1"/>
</dbReference>
<sequence>MKKLGLIGYPLGHSFSKKYYLEKFEKEHIEHIDYDLYPIERITDFPAIFTNKDFYGVNVTIPYKIEVMDYLDELSEEAETIQAVNCIRIRHLSDGRPHLKGYNTDAYGFEASLKPLLVPHDKKALILGNGGAAKAVIYALDQLGIAYKLVSRTKHIDNYTYDELDAAILADYTLIINCSPVGTFPNIAEFPHLPYEYINDHHLLYDLIYNPEETTFLKKGKEKGARTKNGYEMLLLQAEKNWEIWNSESFPI</sequence>
<dbReference type="Gene3D" id="3.40.50.10860">
    <property type="entry name" value="Leucine Dehydrogenase, chain A, domain 1"/>
    <property type="match status" value="1"/>
</dbReference>
<dbReference type="Proteomes" id="UP000250831">
    <property type="component" value="Unassembled WGS sequence"/>
</dbReference>
<dbReference type="InterPro" id="IPR013708">
    <property type="entry name" value="Shikimate_DH-bd_N"/>
</dbReference>
<evidence type="ECO:0000313" key="6">
    <source>
        <dbReference type="Proteomes" id="UP000250831"/>
    </source>
</evidence>
<dbReference type="GO" id="GO:0004764">
    <property type="term" value="F:shikimate 3-dehydrogenase (NADP+) activity"/>
    <property type="evidence" value="ECO:0007669"/>
    <property type="project" value="UniProtKB-EC"/>
</dbReference>
<keyword evidence="2 5" id="KW-0560">Oxidoreductase</keyword>
<name>A0A363NR60_9SPHI</name>
<evidence type="ECO:0000256" key="3">
    <source>
        <dbReference type="ARBA" id="ARBA00023141"/>
    </source>
</evidence>
<dbReference type="OrthoDB" id="9792692at2"/>
<dbReference type="CDD" id="cd01065">
    <property type="entry name" value="NAD_bind_Shikimate_DH"/>
    <property type="match status" value="1"/>
</dbReference>
<keyword evidence="3" id="KW-0028">Amino-acid biosynthesis</keyword>
<reference evidence="5 6" key="1">
    <citation type="submission" date="2018-04" db="EMBL/GenBank/DDBJ databases">
        <title>Sphingobacterium sp. M46 Genome.</title>
        <authorList>
            <person name="Cheng J."/>
            <person name="Li Y."/>
        </authorList>
    </citation>
    <scope>NUCLEOTIDE SEQUENCE [LARGE SCALE GENOMIC DNA]</scope>
    <source>
        <strain evidence="5 6">M46</strain>
    </source>
</reference>
<dbReference type="GO" id="GO:0005829">
    <property type="term" value="C:cytosol"/>
    <property type="evidence" value="ECO:0007669"/>
    <property type="project" value="TreeGrafter"/>
</dbReference>
<evidence type="ECO:0000259" key="4">
    <source>
        <dbReference type="Pfam" id="PF08501"/>
    </source>
</evidence>
<evidence type="ECO:0000313" key="5">
    <source>
        <dbReference type="EMBL" id="PUV23200.1"/>
    </source>
</evidence>
<dbReference type="EC" id="1.1.1.25" evidence="5"/>
<dbReference type="GO" id="GO:0050661">
    <property type="term" value="F:NADP binding"/>
    <property type="evidence" value="ECO:0007669"/>
    <property type="project" value="TreeGrafter"/>
</dbReference>
<dbReference type="AlphaFoldDB" id="A0A363NR60"/>
<dbReference type="SUPFAM" id="SSF51735">
    <property type="entry name" value="NAD(P)-binding Rossmann-fold domains"/>
    <property type="match status" value="1"/>
</dbReference>
<evidence type="ECO:0000256" key="1">
    <source>
        <dbReference type="ARBA" id="ARBA00004871"/>
    </source>
</evidence>
<dbReference type="InterPro" id="IPR036291">
    <property type="entry name" value="NAD(P)-bd_dom_sf"/>
</dbReference>
<dbReference type="InterPro" id="IPR022893">
    <property type="entry name" value="Shikimate_DH_fam"/>
</dbReference>
<dbReference type="GO" id="GO:0019632">
    <property type="term" value="P:shikimate metabolic process"/>
    <property type="evidence" value="ECO:0007669"/>
    <property type="project" value="TreeGrafter"/>
</dbReference>
<keyword evidence="6" id="KW-1185">Reference proteome</keyword>
<comment type="caution">
    <text evidence="5">The sequence shown here is derived from an EMBL/GenBank/DDBJ whole genome shotgun (WGS) entry which is preliminary data.</text>
</comment>
<feature type="domain" description="Shikimate dehydrogenase substrate binding N-terminal" evidence="4">
    <location>
        <begin position="6"/>
        <end position="87"/>
    </location>
</feature>